<dbReference type="PANTHER" id="PTHR10067:SF6">
    <property type="entry name" value="PHOSPHATIDYLSERINE DECARBOXYLASE PROENZYME, MITOCHONDRIAL"/>
    <property type="match status" value="1"/>
</dbReference>
<dbReference type="EMBL" id="JBHSGK010000021">
    <property type="protein sequence ID" value="MFC4738199.1"/>
    <property type="molecule type" value="Genomic_DNA"/>
</dbReference>
<proteinExistence type="predicted"/>
<dbReference type="Pfam" id="PF02666">
    <property type="entry name" value="PS_Dcarbxylase"/>
    <property type="match status" value="1"/>
</dbReference>
<dbReference type="PANTHER" id="PTHR10067">
    <property type="entry name" value="PHOSPHATIDYLSERINE DECARBOXYLASE"/>
    <property type="match status" value="1"/>
</dbReference>
<dbReference type="RefSeq" id="WP_377910786.1">
    <property type="nucleotide sequence ID" value="NZ_JBHSGK010000021.1"/>
</dbReference>
<name>A0ABV9P242_9BACI</name>
<evidence type="ECO:0000256" key="3">
    <source>
        <dbReference type="ARBA" id="ARBA00023239"/>
    </source>
</evidence>
<keyword evidence="1" id="KW-0210">Decarboxylase</keyword>
<evidence type="ECO:0000256" key="1">
    <source>
        <dbReference type="ARBA" id="ARBA00022793"/>
    </source>
</evidence>
<evidence type="ECO:0000313" key="5">
    <source>
        <dbReference type="EMBL" id="MFC4738199.1"/>
    </source>
</evidence>
<keyword evidence="3" id="KW-0456">Lyase</keyword>
<reference evidence="6" key="1">
    <citation type="journal article" date="2019" name="Int. J. Syst. Evol. Microbiol.">
        <title>The Global Catalogue of Microorganisms (GCM) 10K type strain sequencing project: providing services to taxonomists for standard genome sequencing and annotation.</title>
        <authorList>
            <consortium name="The Broad Institute Genomics Platform"/>
            <consortium name="The Broad Institute Genome Sequencing Center for Infectious Disease"/>
            <person name="Wu L."/>
            <person name="Ma J."/>
        </authorList>
    </citation>
    <scope>NUCLEOTIDE SEQUENCE [LARGE SCALE GENOMIC DNA]</scope>
    <source>
        <strain evidence="6">JCM 12165</strain>
    </source>
</reference>
<evidence type="ECO:0000256" key="4">
    <source>
        <dbReference type="ARBA" id="ARBA00023317"/>
    </source>
</evidence>
<accession>A0ABV9P242</accession>
<gene>
    <name evidence="5" type="ORF">ACFO4L_16630</name>
</gene>
<dbReference type="InterPro" id="IPR003817">
    <property type="entry name" value="PS_Dcarbxylase"/>
</dbReference>
<keyword evidence="6" id="KW-1185">Reference proteome</keyword>
<dbReference type="Proteomes" id="UP001595896">
    <property type="component" value="Unassembled WGS sequence"/>
</dbReference>
<keyword evidence="2" id="KW-0865">Zymogen</keyword>
<evidence type="ECO:0000256" key="2">
    <source>
        <dbReference type="ARBA" id="ARBA00023145"/>
    </source>
</evidence>
<sequence length="259" mass="28635">MNKRVYTTMLELTHNPLYAKLLRSFVSSRASSLLIPGFIKTFQVDMTDYLEDPGSYRSLQQFFSRRTLEGSRPVTMLEKTIASPVDGVLTACGSLSGDGSFEVKGVRHSAQTLLAVTGAAERYQNGSFAVFYLSPKEYHRIHAASAGRVLRRWAAGEYSEPVNDMAFLLGRTPLADNYRLMTEMEGEAGRYITAKIGALNVNSITPSSLQESFEKGDEMAAFGFGSSVVLLYERPDVKWKKEAGTFVRQGEAVAVEGQR</sequence>
<keyword evidence="4" id="KW-0670">Pyruvate</keyword>
<organism evidence="5 6">
    <name type="scientific">Bacillus daqingensis</name>
    <dbReference type="NCBI Taxonomy" id="872396"/>
    <lineage>
        <taxon>Bacteria</taxon>
        <taxon>Bacillati</taxon>
        <taxon>Bacillota</taxon>
        <taxon>Bacilli</taxon>
        <taxon>Bacillales</taxon>
        <taxon>Bacillaceae</taxon>
        <taxon>Bacillus</taxon>
    </lineage>
</organism>
<evidence type="ECO:0000313" key="6">
    <source>
        <dbReference type="Proteomes" id="UP001595896"/>
    </source>
</evidence>
<comment type="caution">
    <text evidence="5">The sequence shown here is derived from an EMBL/GenBank/DDBJ whole genome shotgun (WGS) entry which is preliminary data.</text>
</comment>
<protein>
    <submittedName>
        <fullName evidence="5">Phosphatidylserine decarboxylase</fullName>
    </submittedName>
</protein>